<evidence type="ECO:0000256" key="4">
    <source>
        <dbReference type="ARBA" id="ARBA00022723"/>
    </source>
</evidence>
<dbReference type="InterPro" id="IPR050479">
    <property type="entry name" value="CYP11_CYP27_families"/>
</dbReference>
<dbReference type="PRINTS" id="PR00463">
    <property type="entry name" value="EP450I"/>
</dbReference>
<keyword evidence="5 9" id="KW-0560">Oxidoreductase</keyword>
<evidence type="ECO:0000313" key="11">
    <source>
        <dbReference type="Proteomes" id="UP001186944"/>
    </source>
</evidence>
<keyword evidence="6 8" id="KW-0408">Iron</keyword>
<dbReference type="GO" id="GO:0004497">
    <property type="term" value="F:monooxygenase activity"/>
    <property type="evidence" value="ECO:0007669"/>
    <property type="project" value="UniProtKB-KW"/>
</dbReference>
<dbReference type="InterPro" id="IPR017972">
    <property type="entry name" value="Cyt_P450_CS"/>
</dbReference>
<keyword evidence="3 8" id="KW-0349">Heme</keyword>
<evidence type="ECO:0000256" key="8">
    <source>
        <dbReference type="PIRSR" id="PIRSR602401-1"/>
    </source>
</evidence>
<evidence type="ECO:0000256" key="2">
    <source>
        <dbReference type="ARBA" id="ARBA00010617"/>
    </source>
</evidence>
<dbReference type="PANTHER" id="PTHR24279:SF120">
    <property type="entry name" value="CYTOCHROME P450"/>
    <property type="match status" value="1"/>
</dbReference>
<dbReference type="PROSITE" id="PS00086">
    <property type="entry name" value="CYTOCHROME_P450"/>
    <property type="match status" value="1"/>
</dbReference>
<dbReference type="GO" id="GO:0005506">
    <property type="term" value="F:iron ion binding"/>
    <property type="evidence" value="ECO:0007669"/>
    <property type="project" value="InterPro"/>
</dbReference>
<name>A0AA88Y5T5_PINIB</name>
<dbReference type="EMBL" id="VSWD01000009">
    <property type="protein sequence ID" value="KAK3093614.1"/>
    <property type="molecule type" value="Genomic_DNA"/>
</dbReference>
<evidence type="ECO:0000256" key="1">
    <source>
        <dbReference type="ARBA" id="ARBA00001971"/>
    </source>
</evidence>
<evidence type="ECO:0000256" key="9">
    <source>
        <dbReference type="RuleBase" id="RU000461"/>
    </source>
</evidence>
<protein>
    <submittedName>
        <fullName evidence="10">Uncharacterized protein</fullName>
    </submittedName>
</protein>
<evidence type="ECO:0000256" key="3">
    <source>
        <dbReference type="ARBA" id="ARBA00022617"/>
    </source>
</evidence>
<dbReference type="InterPro" id="IPR002401">
    <property type="entry name" value="Cyt_P450_E_grp-I"/>
</dbReference>
<comment type="caution">
    <text evidence="10">The sequence shown here is derived from an EMBL/GenBank/DDBJ whole genome shotgun (WGS) entry which is preliminary data.</text>
</comment>
<evidence type="ECO:0000256" key="6">
    <source>
        <dbReference type="ARBA" id="ARBA00023004"/>
    </source>
</evidence>
<dbReference type="Pfam" id="PF00067">
    <property type="entry name" value="p450"/>
    <property type="match status" value="1"/>
</dbReference>
<gene>
    <name evidence="10" type="ORF">FSP39_018126</name>
</gene>
<dbReference type="PRINTS" id="PR00385">
    <property type="entry name" value="P450"/>
</dbReference>
<dbReference type="AlphaFoldDB" id="A0AA88Y5T5"/>
<proteinExistence type="inferred from homology"/>
<accession>A0AA88Y5T5</accession>
<dbReference type="PANTHER" id="PTHR24279">
    <property type="entry name" value="CYTOCHROME P450"/>
    <property type="match status" value="1"/>
</dbReference>
<keyword evidence="11" id="KW-1185">Reference proteome</keyword>
<evidence type="ECO:0000313" key="10">
    <source>
        <dbReference type="EMBL" id="KAK3093614.1"/>
    </source>
</evidence>
<dbReference type="GO" id="GO:0020037">
    <property type="term" value="F:heme binding"/>
    <property type="evidence" value="ECO:0007669"/>
    <property type="project" value="InterPro"/>
</dbReference>
<evidence type="ECO:0000256" key="7">
    <source>
        <dbReference type="ARBA" id="ARBA00023033"/>
    </source>
</evidence>
<dbReference type="InterPro" id="IPR036396">
    <property type="entry name" value="Cyt_P450_sf"/>
</dbReference>
<dbReference type="GO" id="GO:0016705">
    <property type="term" value="F:oxidoreductase activity, acting on paired donors, with incorporation or reduction of molecular oxygen"/>
    <property type="evidence" value="ECO:0007669"/>
    <property type="project" value="InterPro"/>
</dbReference>
<dbReference type="Gene3D" id="1.10.630.10">
    <property type="entry name" value="Cytochrome P450"/>
    <property type="match status" value="1"/>
</dbReference>
<sequence length="186" mass="21288">TAGATTFVLIHLAKYQEKQEKLYDEVKDVVKGTITADDLQKMPYLKACVKESFRLVYPIPGGAVRMLDKDIVLSGYHIPKNTPLQICTGTTCRDEKYFQNPDQFLPERWLREDSERKVDPFVFVPFGHGPRNCVGQRFAEIEIHVLIAKLIKAYKVQLQESSADIEVKYTTFARPSVPVNLVLKER</sequence>
<comment type="similarity">
    <text evidence="2 9">Belongs to the cytochrome P450 family.</text>
</comment>
<feature type="non-terminal residue" evidence="10">
    <location>
        <position position="1"/>
    </location>
</feature>
<feature type="binding site" description="axial binding residue" evidence="8">
    <location>
        <position position="133"/>
    </location>
    <ligand>
        <name>heme</name>
        <dbReference type="ChEBI" id="CHEBI:30413"/>
    </ligand>
    <ligandPart>
        <name>Fe</name>
        <dbReference type="ChEBI" id="CHEBI:18248"/>
    </ligandPart>
</feature>
<reference evidence="10" key="1">
    <citation type="submission" date="2019-08" db="EMBL/GenBank/DDBJ databases">
        <title>The improved chromosome-level genome for the pearl oyster Pinctada fucata martensii using PacBio sequencing and Hi-C.</title>
        <authorList>
            <person name="Zheng Z."/>
        </authorList>
    </citation>
    <scope>NUCLEOTIDE SEQUENCE</scope>
    <source>
        <strain evidence="10">ZZ-2019</strain>
        <tissue evidence="10">Adductor muscle</tissue>
    </source>
</reference>
<organism evidence="10 11">
    <name type="scientific">Pinctada imbricata</name>
    <name type="common">Atlantic pearl-oyster</name>
    <name type="synonym">Pinctada martensii</name>
    <dbReference type="NCBI Taxonomy" id="66713"/>
    <lineage>
        <taxon>Eukaryota</taxon>
        <taxon>Metazoa</taxon>
        <taxon>Spiralia</taxon>
        <taxon>Lophotrochozoa</taxon>
        <taxon>Mollusca</taxon>
        <taxon>Bivalvia</taxon>
        <taxon>Autobranchia</taxon>
        <taxon>Pteriomorphia</taxon>
        <taxon>Pterioida</taxon>
        <taxon>Pterioidea</taxon>
        <taxon>Pteriidae</taxon>
        <taxon>Pinctada</taxon>
    </lineage>
</organism>
<keyword evidence="7 9" id="KW-0503">Monooxygenase</keyword>
<evidence type="ECO:0000256" key="5">
    <source>
        <dbReference type="ARBA" id="ARBA00023002"/>
    </source>
</evidence>
<dbReference type="InterPro" id="IPR001128">
    <property type="entry name" value="Cyt_P450"/>
</dbReference>
<comment type="cofactor">
    <cofactor evidence="1 8">
        <name>heme</name>
        <dbReference type="ChEBI" id="CHEBI:30413"/>
    </cofactor>
</comment>
<dbReference type="Proteomes" id="UP001186944">
    <property type="component" value="Unassembled WGS sequence"/>
</dbReference>
<keyword evidence="4 8" id="KW-0479">Metal-binding</keyword>
<dbReference type="SUPFAM" id="SSF48264">
    <property type="entry name" value="Cytochrome P450"/>
    <property type="match status" value="1"/>
</dbReference>